<keyword evidence="1" id="KW-0808">Transferase</keyword>
<dbReference type="EC" id="2.7.7.48" evidence="1"/>
<comment type="catalytic activity">
    <reaction evidence="1">
        <text>RNA(n) + a ribonucleoside 5'-triphosphate = RNA(n+1) + diphosphate</text>
        <dbReference type="Rhea" id="RHEA:21248"/>
        <dbReference type="Rhea" id="RHEA-COMP:14527"/>
        <dbReference type="Rhea" id="RHEA-COMP:17342"/>
        <dbReference type="ChEBI" id="CHEBI:33019"/>
        <dbReference type="ChEBI" id="CHEBI:61557"/>
        <dbReference type="ChEBI" id="CHEBI:140395"/>
        <dbReference type="EC" id="2.7.7.48"/>
    </reaction>
</comment>
<dbReference type="InterPro" id="IPR007855">
    <property type="entry name" value="RDRP"/>
</dbReference>
<accession>A0ABR1V0B6</accession>
<dbReference type="PANTHER" id="PTHR23079:SF55">
    <property type="entry name" value="RNA-DIRECTED RNA POLYMERASE"/>
    <property type="match status" value="1"/>
</dbReference>
<keyword evidence="1" id="KW-0694">RNA-binding</keyword>
<gene>
    <name evidence="3" type="ORF">PG994_007271</name>
</gene>
<dbReference type="Proteomes" id="UP001480595">
    <property type="component" value="Unassembled WGS sequence"/>
</dbReference>
<evidence type="ECO:0000313" key="3">
    <source>
        <dbReference type="EMBL" id="KAK8064633.1"/>
    </source>
</evidence>
<dbReference type="EMBL" id="JAQQWL010000007">
    <property type="protein sequence ID" value="KAK8064633.1"/>
    <property type="molecule type" value="Genomic_DNA"/>
</dbReference>
<evidence type="ECO:0000313" key="4">
    <source>
        <dbReference type="Proteomes" id="UP001480595"/>
    </source>
</evidence>
<reference evidence="3 4" key="1">
    <citation type="submission" date="2023-01" db="EMBL/GenBank/DDBJ databases">
        <title>Analysis of 21 Apiospora genomes using comparative genomics revels a genus with tremendous synthesis potential of carbohydrate active enzymes and secondary metabolites.</title>
        <authorList>
            <person name="Sorensen T."/>
        </authorList>
    </citation>
    <scope>NUCLEOTIDE SEQUENCE [LARGE SCALE GENOMIC DNA]</scope>
    <source>
        <strain evidence="3 4">CBS 135458</strain>
    </source>
</reference>
<comment type="similarity">
    <text evidence="1">Belongs to the RdRP family.</text>
</comment>
<keyword evidence="4" id="KW-1185">Reference proteome</keyword>
<sequence length="388" mass="43583">MSNRPFEFPIPNFYYTLGLTDDYLLLGAEEVFVRAGGSTIEGPVLVYRNPVIHIGDIQKANAVTETDMRQRVTTQYGEATAEGICKALLSQDNVIFFSQEDQANGKPPLPNRLSGGDLDGDRFEIISLANMDFWGHGLECVDWANYSSEPRHGTEKAWDIPELCDFLAEYVRNDCFDALADQKGMKNDDVKEFSTYISTAVDYAKSGVKVDFEQVTSNPRFRIATKHDFMQKLKGGKVRYDSRSEYYPSEHLLGRLFRARRDALKRLETEKAQRPSIDGVMDNKRLADKVNDAFPPPTAPGGPLDARDLELLVSMEQAVDSSVEQYAKIYREYLKGRNVRNGKETDSFLSPPLDDFPHSHIVSTVDKLVTAMTEQGVVSLERTPTGVP</sequence>
<dbReference type="Pfam" id="PF05183">
    <property type="entry name" value="RdRP"/>
    <property type="match status" value="1"/>
</dbReference>
<organism evidence="3 4">
    <name type="scientific">Apiospora phragmitis</name>
    <dbReference type="NCBI Taxonomy" id="2905665"/>
    <lineage>
        <taxon>Eukaryota</taxon>
        <taxon>Fungi</taxon>
        <taxon>Dikarya</taxon>
        <taxon>Ascomycota</taxon>
        <taxon>Pezizomycotina</taxon>
        <taxon>Sordariomycetes</taxon>
        <taxon>Xylariomycetidae</taxon>
        <taxon>Amphisphaeriales</taxon>
        <taxon>Apiosporaceae</taxon>
        <taxon>Apiospora</taxon>
    </lineage>
</organism>
<proteinExistence type="inferred from homology"/>
<dbReference type="RefSeq" id="XP_066715622.1">
    <property type="nucleotide sequence ID" value="XM_066858680.1"/>
</dbReference>
<name>A0ABR1V0B6_9PEZI</name>
<feature type="domain" description="RDRP core" evidence="2">
    <location>
        <begin position="8"/>
        <end position="259"/>
    </location>
</feature>
<dbReference type="PANTHER" id="PTHR23079">
    <property type="entry name" value="RNA-DEPENDENT RNA POLYMERASE"/>
    <property type="match status" value="1"/>
</dbReference>
<evidence type="ECO:0000256" key="1">
    <source>
        <dbReference type="RuleBase" id="RU363098"/>
    </source>
</evidence>
<keyword evidence="1" id="KW-0548">Nucleotidyltransferase</keyword>
<dbReference type="GeneID" id="92091743"/>
<keyword evidence="1" id="KW-0696">RNA-directed RNA polymerase</keyword>
<evidence type="ECO:0000259" key="2">
    <source>
        <dbReference type="Pfam" id="PF05183"/>
    </source>
</evidence>
<comment type="caution">
    <text evidence="3">The sequence shown here is derived from an EMBL/GenBank/DDBJ whole genome shotgun (WGS) entry which is preliminary data.</text>
</comment>
<protein>
    <recommendedName>
        <fullName evidence="1">RNA-dependent RNA polymerase</fullName>
        <ecNumber evidence="1">2.7.7.48</ecNumber>
    </recommendedName>
</protein>
<dbReference type="InterPro" id="IPR057596">
    <property type="entry name" value="RDRP_core"/>
</dbReference>